<gene>
    <name evidence="1" type="ordered locus">Rta_10190</name>
</gene>
<keyword evidence="2" id="KW-1185">Reference proteome</keyword>
<evidence type="ECO:0000313" key="1">
    <source>
        <dbReference type="EMBL" id="AEG92103.1"/>
    </source>
</evidence>
<evidence type="ECO:0000313" key="2">
    <source>
        <dbReference type="Proteomes" id="UP000008385"/>
    </source>
</evidence>
<accession>F5Y081</accession>
<reference evidence="2" key="1">
    <citation type="submission" date="2006-01" db="EMBL/GenBank/DDBJ databases">
        <title>Genome of the cyst-dividing bacterium Ramlibacter tataouinensis.</title>
        <authorList>
            <person name="Barakat M."/>
            <person name="Ortet P."/>
            <person name="De Luca G."/>
            <person name="Jourlin-Castelli C."/>
            <person name="Ansaldi M."/>
            <person name="Py B."/>
            <person name="Fichant G."/>
            <person name="Coutinho P."/>
            <person name="Voulhoux R."/>
            <person name="Bastien O."/>
            <person name="Roy S."/>
            <person name="Marechal E."/>
            <person name="Henrissat B."/>
            <person name="Quentin Y."/>
            <person name="Noirot P."/>
            <person name="Filloux A."/>
            <person name="Mejean V."/>
            <person name="DuBow M."/>
            <person name="Barras F."/>
            <person name="Heulin T."/>
        </authorList>
    </citation>
    <scope>NUCLEOTIDE SEQUENCE [LARGE SCALE GENOMIC DNA]</scope>
    <source>
        <strain evidence="2">ATCC BAA-407 / DSM 14655 / LMG 21543 / TTB310</strain>
    </source>
</reference>
<dbReference type="OrthoDB" id="8911777at2"/>
<dbReference type="Proteomes" id="UP000008385">
    <property type="component" value="Chromosome"/>
</dbReference>
<dbReference type="EMBL" id="CP000245">
    <property type="protein sequence ID" value="AEG92103.1"/>
    <property type="molecule type" value="Genomic_DNA"/>
</dbReference>
<proteinExistence type="predicted"/>
<name>F5Y081_RAMTT</name>
<dbReference type="KEGG" id="rta:Rta_10190"/>
<sequence length="162" mass="17966">MSDLSSLALWLLSGVALAAVISALITRHLRLREARREQGLRLLHALARYSAWVASQRRNAAFVLHDDVAETALQEAARAQALGFPRLSRQWSALMDVHTRLAAFLAAQQRLRLADPEAWLESDHDGRFMQLWREHEAALHALTDRLELATGASFAGPEPGSA</sequence>
<dbReference type="AlphaFoldDB" id="F5Y081"/>
<dbReference type="HOGENOM" id="CLU_1634020_0_0_4"/>
<protein>
    <submittedName>
        <fullName evidence="1">Uncharacterized protein</fullName>
    </submittedName>
</protein>
<organism evidence="1 2">
    <name type="scientific">Ramlibacter tataouinensis (strain ATCC BAA-407 / DSM 14655 / LMG 21543 / TTB310)</name>
    <dbReference type="NCBI Taxonomy" id="365046"/>
    <lineage>
        <taxon>Bacteria</taxon>
        <taxon>Pseudomonadati</taxon>
        <taxon>Pseudomonadota</taxon>
        <taxon>Betaproteobacteria</taxon>
        <taxon>Burkholderiales</taxon>
        <taxon>Comamonadaceae</taxon>
        <taxon>Ramlibacter</taxon>
    </lineage>
</organism>
<dbReference type="PATRIC" id="fig|365046.3.peg.1041"/>
<dbReference type="RefSeq" id="WP_013900336.1">
    <property type="nucleotide sequence ID" value="NC_015677.1"/>
</dbReference>
<reference evidence="1 2" key="2">
    <citation type="journal article" date="2011" name="PLoS ONE">
        <title>The Cyst-Dividing Bacterium Ramlibacter tataouinensis TTB310 Genome Reveals a Well-Stocked Toolbox for Adaptation to a Desert Environment.</title>
        <authorList>
            <person name="De Luca G."/>
            <person name="Barakat M."/>
            <person name="Ortet P."/>
            <person name="Fochesato S."/>
            <person name="Jourlin-Castelli C."/>
            <person name="Ansaldi M."/>
            <person name="Py B."/>
            <person name="Fichant G."/>
            <person name="Coutinho P.M."/>
            <person name="Voulhoux R."/>
            <person name="Bastien O."/>
            <person name="Marechal E."/>
            <person name="Henrissat B."/>
            <person name="Quentin Y."/>
            <person name="Noirot P."/>
            <person name="Filloux A."/>
            <person name="Mejean V."/>
            <person name="Dubow M.S."/>
            <person name="Barras F."/>
            <person name="Barbe V."/>
            <person name="Weissenbach J."/>
            <person name="Mihalcescu I."/>
            <person name="Vermeglio A."/>
            <person name="Achouak W."/>
            <person name="Heulin T."/>
        </authorList>
    </citation>
    <scope>NUCLEOTIDE SEQUENCE [LARGE SCALE GENOMIC DNA]</scope>
    <source>
        <strain evidence="2">ATCC BAA-407 / DSM 14655 / LMG 21543 / TTB310</strain>
    </source>
</reference>
<dbReference type="STRING" id="365046.Rta_10190"/>